<dbReference type="Gene3D" id="2.40.50.140">
    <property type="entry name" value="Nucleic acid-binding proteins"/>
    <property type="match status" value="2"/>
</dbReference>
<dbReference type="SMART" id="SM00841">
    <property type="entry name" value="Elong-fact-P_C"/>
    <property type="match status" value="1"/>
</dbReference>
<dbReference type="NCBIfam" id="NF001810">
    <property type="entry name" value="PRK00529.1"/>
    <property type="match status" value="1"/>
</dbReference>
<evidence type="ECO:0000313" key="4">
    <source>
        <dbReference type="Proteomes" id="UP000179880"/>
    </source>
</evidence>
<dbReference type="InterPro" id="IPR008991">
    <property type="entry name" value="Translation_prot_SH3-like_sf"/>
</dbReference>
<comment type="caution">
    <text evidence="3">The sequence shown here is derived from an EMBL/GenBank/DDBJ whole genome shotgun (WGS) entry which is preliminary data.</text>
</comment>
<dbReference type="InterPro" id="IPR020599">
    <property type="entry name" value="Transl_elong_fac_P/YeiP"/>
</dbReference>
<proteinExistence type="inferred from homology"/>
<dbReference type="Gene3D" id="2.30.30.30">
    <property type="match status" value="1"/>
</dbReference>
<dbReference type="InterPro" id="IPR014722">
    <property type="entry name" value="Rib_uL2_dom2"/>
</dbReference>
<sequence length="192" mass="21494">MLEYNEIKEGKVILYENEPYGVLTSHVFRKQQRKPVNQTKLKNLLTGRIAEVAFHVSEKVDEAEINSRAIKYLYKNKGEFWFCEENNPSKRFALKEEVVGASGKFLKENMTADLLTFVLNENTEPKIVSVRLPIKVDFKVTEAPPGIKGDTASGGGKPVTLETGAIITAPLFINAGDTVRVNTQTGEYTERV</sequence>
<dbReference type="PANTHER" id="PTHR30053">
    <property type="entry name" value="ELONGATION FACTOR P"/>
    <property type="match status" value="1"/>
</dbReference>
<dbReference type="SUPFAM" id="SSF50104">
    <property type="entry name" value="Translation proteins SH3-like domain"/>
    <property type="match status" value="1"/>
</dbReference>
<gene>
    <name evidence="3" type="ORF">A3B93_00835</name>
</gene>
<accession>A0A1F6WIK2</accession>
<organism evidence="3 4">
    <name type="scientific">Candidatus Nomurabacteria bacterium RIFCSPHIGHO2_02_FULL_42_24</name>
    <dbReference type="NCBI Taxonomy" id="1801757"/>
    <lineage>
        <taxon>Bacteria</taxon>
        <taxon>Candidatus Nomuraibacteriota</taxon>
    </lineage>
</organism>
<dbReference type="Pfam" id="PF08207">
    <property type="entry name" value="EFP_N"/>
    <property type="match status" value="1"/>
</dbReference>
<evidence type="ECO:0000313" key="3">
    <source>
        <dbReference type="EMBL" id="OGI81702.1"/>
    </source>
</evidence>
<name>A0A1F6WIK2_9BACT</name>
<dbReference type="InterPro" id="IPR012340">
    <property type="entry name" value="NA-bd_OB-fold"/>
</dbReference>
<dbReference type="PANTHER" id="PTHR30053:SF12">
    <property type="entry name" value="ELONGATION FACTOR P (EF-P) FAMILY PROTEIN"/>
    <property type="match status" value="1"/>
</dbReference>
<dbReference type="Proteomes" id="UP000179880">
    <property type="component" value="Unassembled WGS sequence"/>
</dbReference>
<protein>
    <recommendedName>
        <fullName evidence="2">Elongation factor P C-terminal domain-containing protein</fullName>
    </recommendedName>
</protein>
<evidence type="ECO:0000259" key="2">
    <source>
        <dbReference type="SMART" id="SM00841"/>
    </source>
</evidence>
<dbReference type="AlphaFoldDB" id="A0A1F6WIK2"/>
<dbReference type="FunFam" id="2.40.50.140:FF:000004">
    <property type="entry name" value="Elongation factor P"/>
    <property type="match status" value="1"/>
</dbReference>
<dbReference type="SUPFAM" id="SSF50249">
    <property type="entry name" value="Nucleic acid-binding proteins"/>
    <property type="match status" value="1"/>
</dbReference>
<dbReference type="PIRSF" id="PIRSF005901">
    <property type="entry name" value="EF-P"/>
    <property type="match status" value="1"/>
</dbReference>
<dbReference type="GO" id="GO:0003746">
    <property type="term" value="F:translation elongation factor activity"/>
    <property type="evidence" value="ECO:0007669"/>
    <property type="project" value="TreeGrafter"/>
</dbReference>
<comment type="similarity">
    <text evidence="1">Belongs to the elongation factor P family.</text>
</comment>
<dbReference type="GO" id="GO:0043043">
    <property type="term" value="P:peptide biosynthetic process"/>
    <property type="evidence" value="ECO:0007669"/>
    <property type="project" value="InterPro"/>
</dbReference>
<feature type="domain" description="Elongation factor P C-terminal" evidence="2">
    <location>
        <begin position="136"/>
        <end position="191"/>
    </location>
</feature>
<dbReference type="InterPro" id="IPR015365">
    <property type="entry name" value="Elong-fact-P_C"/>
</dbReference>
<dbReference type="Pfam" id="PF09285">
    <property type="entry name" value="Elong-fact-P_C"/>
    <property type="match status" value="1"/>
</dbReference>
<dbReference type="GO" id="GO:0005829">
    <property type="term" value="C:cytosol"/>
    <property type="evidence" value="ECO:0007669"/>
    <property type="project" value="UniProtKB-ARBA"/>
</dbReference>
<reference evidence="3 4" key="1">
    <citation type="journal article" date="2016" name="Nat. Commun.">
        <title>Thousands of microbial genomes shed light on interconnected biogeochemical processes in an aquifer system.</title>
        <authorList>
            <person name="Anantharaman K."/>
            <person name="Brown C.T."/>
            <person name="Hug L.A."/>
            <person name="Sharon I."/>
            <person name="Castelle C.J."/>
            <person name="Probst A.J."/>
            <person name="Thomas B.C."/>
            <person name="Singh A."/>
            <person name="Wilkins M.J."/>
            <person name="Karaoz U."/>
            <person name="Brodie E.L."/>
            <person name="Williams K.H."/>
            <person name="Hubbard S.S."/>
            <person name="Banfield J.F."/>
        </authorList>
    </citation>
    <scope>NUCLEOTIDE SEQUENCE [LARGE SCALE GENOMIC DNA]</scope>
</reference>
<dbReference type="EMBL" id="MFUH01000020">
    <property type="protein sequence ID" value="OGI81702.1"/>
    <property type="molecule type" value="Genomic_DNA"/>
</dbReference>
<dbReference type="CDD" id="cd05794">
    <property type="entry name" value="S1_EF-P_repeat_2"/>
    <property type="match status" value="1"/>
</dbReference>
<evidence type="ECO:0000256" key="1">
    <source>
        <dbReference type="ARBA" id="ARBA00009479"/>
    </source>
</evidence>
<dbReference type="InterPro" id="IPR013185">
    <property type="entry name" value="Transl_elong_KOW-like"/>
</dbReference>